<dbReference type="AlphaFoldDB" id="A0A7X5QRT3"/>
<comment type="caution">
    <text evidence="3">The sequence shown here is derived from an EMBL/GenBank/DDBJ whole genome shotgun (WGS) entry which is preliminary data.</text>
</comment>
<keyword evidence="2" id="KW-0732">Signal</keyword>
<evidence type="ECO:0000256" key="2">
    <source>
        <dbReference type="SAM" id="SignalP"/>
    </source>
</evidence>
<accession>A0A7X5QRT3</accession>
<dbReference type="EMBL" id="JAAQTL010000001">
    <property type="protein sequence ID" value="NID14127.1"/>
    <property type="molecule type" value="Genomic_DNA"/>
</dbReference>
<feature type="chain" id="PRO_5030526935" evidence="2">
    <location>
        <begin position="28"/>
        <end position="115"/>
    </location>
</feature>
<dbReference type="RefSeq" id="WP_166697856.1">
    <property type="nucleotide sequence ID" value="NZ_JAAQTL010000001.1"/>
</dbReference>
<organism evidence="3 4">
    <name type="scientific">Luteibacter yeojuensis</name>
    <dbReference type="NCBI Taxonomy" id="345309"/>
    <lineage>
        <taxon>Bacteria</taxon>
        <taxon>Pseudomonadati</taxon>
        <taxon>Pseudomonadota</taxon>
        <taxon>Gammaproteobacteria</taxon>
        <taxon>Lysobacterales</taxon>
        <taxon>Rhodanobacteraceae</taxon>
        <taxon>Luteibacter</taxon>
    </lineage>
</organism>
<feature type="region of interest" description="Disordered" evidence="1">
    <location>
        <begin position="49"/>
        <end position="115"/>
    </location>
</feature>
<dbReference type="PROSITE" id="PS51257">
    <property type="entry name" value="PROKAR_LIPOPROTEIN"/>
    <property type="match status" value="1"/>
</dbReference>
<evidence type="ECO:0000313" key="4">
    <source>
        <dbReference type="Proteomes" id="UP000518878"/>
    </source>
</evidence>
<gene>
    <name evidence="3" type="ORF">HBF32_01430</name>
</gene>
<feature type="signal peptide" evidence="2">
    <location>
        <begin position="1"/>
        <end position="27"/>
    </location>
</feature>
<reference evidence="3 4" key="1">
    <citation type="journal article" date="2006" name="Int. J. Syst. Evol. Microbiol.">
        <title>Dyella yeojuensis sp. nov., isolated from greenhouse soil in Korea.</title>
        <authorList>
            <person name="Kim B.Y."/>
            <person name="Weon H.Y."/>
            <person name="Lee K.H."/>
            <person name="Seok S.J."/>
            <person name="Kwon S.W."/>
            <person name="Go S.J."/>
            <person name="Stackebrandt E."/>
        </authorList>
    </citation>
    <scope>NUCLEOTIDE SEQUENCE [LARGE SCALE GENOMIC DNA]</scope>
    <source>
        <strain evidence="3 4">DSM 17673</strain>
    </source>
</reference>
<evidence type="ECO:0000256" key="1">
    <source>
        <dbReference type="SAM" id="MobiDB-lite"/>
    </source>
</evidence>
<sequence length="115" mass="12164">MKRFPAPSIRRLASTFLVFLALFVACAGVQAMSCPDVTDTVAVALYADAGSDPADPGDEGLRLSLEDNNSGLDDSFDVPPEHAVNMPRLHPGRPPGLVPPPHAHARSSELRPPIA</sequence>
<keyword evidence="4" id="KW-1185">Reference proteome</keyword>
<proteinExistence type="predicted"/>
<evidence type="ECO:0000313" key="3">
    <source>
        <dbReference type="EMBL" id="NID14127.1"/>
    </source>
</evidence>
<name>A0A7X5QRT3_9GAMM</name>
<protein>
    <submittedName>
        <fullName evidence="3">Uncharacterized protein</fullName>
    </submittedName>
</protein>
<feature type="compositionally biased region" description="Pro residues" evidence="1">
    <location>
        <begin position="92"/>
        <end position="102"/>
    </location>
</feature>
<dbReference type="Proteomes" id="UP000518878">
    <property type="component" value="Unassembled WGS sequence"/>
</dbReference>